<keyword evidence="2" id="KW-1185">Reference proteome</keyword>
<gene>
    <name evidence="1" type="ORF">CmeUKMEL1_08770</name>
</gene>
<dbReference type="VEuPathDB" id="CryptoDB:CmeUKMEL1_08770"/>
<comment type="caution">
    <text evidence="1">The sequence shown here is derived from an EMBL/GenBank/DDBJ whole genome shotgun (WGS) entry which is preliminary data.</text>
</comment>
<evidence type="ECO:0000313" key="2">
    <source>
        <dbReference type="Proteomes" id="UP000236928"/>
    </source>
</evidence>
<dbReference type="EMBL" id="JIBK01000019">
    <property type="protein sequence ID" value="POM83713.1"/>
    <property type="molecule type" value="Genomic_DNA"/>
</dbReference>
<evidence type="ECO:0000313" key="1">
    <source>
        <dbReference type="EMBL" id="POM83713.1"/>
    </source>
</evidence>
<organism evidence="1 2">
    <name type="scientific">Cryptosporidium meleagridis</name>
    <dbReference type="NCBI Taxonomy" id="93969"/>
    <lineage>
        <taxon>Eukaryota</taxon>
        <taxon>Sar</taxon>
        <taxon>Alveolata</taxon>
        <taxon>Apicomplexa</taxon>
        <taxon>Conoidasida</taxon>
        <taxon>Coccidia</taxon>
        <taxon>Eucoccidiorida</taxon>
        <taxon>Eimeriorina</taxon>
        <taxon>Cryptosporidiidae</taxon>
        <taxon>Cryptosporidium</taxon>
    </lineage>
</organism>
<name>A0A2P4Z0U7_9CRYT</name>
<sequence>MFEEIVVLSTHISKNLKNANLNILERILIGQALELPVTSSWQLLLILLSDNCYGLSITQDINELFKSKGKIEKELEKSFKFYSHPAIEISSSVLVYPKPEFLEFIFKFIETVDHASNTKYINVSLLINDKRNLVSCNSMIKKMLKYGFVLQDFDRKATPQNQSEINLNLWKATQNLESSVEHFCKSYLIKMVELFNKLADIKKNSIKNLKSKALLYNKICQLLD</sequence>
<proteinExistence type="predicted"/>
<accession>A0A2P4Z0U7</accession>
<dbReference type="OrthoDB" id="340192at2759"/>
<protein>
    <submittedName>
        <fullName evidence="1">Uncharacterized protein</fullName>
    </submittedName>
</protein>
<reference evidence="1 2" key="1">
    <citation type="submission" date="2014-04" db="EMBL/GenBank/DDBJ databases">
        <title>Comparative Genomics of Cryptosporidium Species.</title>
        <authorList>
            <person name="Silva J.C."/>
            <person name="Su Q."/>
            <person name="Chalmers R."/>
            <person name="Chibucos M.C."/>
            <person name="Elwin K."/>
            <person name="Godinez A."/>
            <person name="Guo F."/>
            <person name="Huynh K."/>
            <person name="Orvis J."/>
            <person name="Ott S."/>
            <person name="Sadzewicz L."/>
            <person name="Sengamalay N."/>
            <person name="Shetty A."/>
            <person name="Sun M."/>
            <person name="Tallon L."/>
            <person name="Xiao L."/>
            <person name="Zhang H."/>
            <person name="Fraser C.M."/>
            <person name="Zhu G."/>
            <person name="Kissinger J."/>
            <person name="Widmer G."/>
        </authorList>
    </citation>
    <scope>NUCLEOTIDE SEQUENCE [LARGE SCALE GENOMIC DNA]</scope>
    <source>
        <strain evidence="1 2">UKMEL1</strain>
    </source>
</reference>
<dbReference type="Proteomes" id="UP000236928">
    <property type="component" value="Unassembled WGS sequence"/>
</dbReference>
<dbReference type="AlphaFoldDB" id="A0A2P4Z0U7"/>